<dbReference type="OMA" id="YSGTMGP"/>
<evidence type="ECO:0000256" key="6">
    <source>
        <dbReference type="ARBA" id="ARBA00022729"/>
    </source>
</evidence>
<keyword evidence="5" id="KW-0272">Extracellular matrix</keyword>
<dbReference type="AlphaFoldDB" id="A0A452UE08"/>
<protein>
    <recommendedName>
        <fullName evidence="3">Elastin</fullName>
    </recommendedName>
    <alternativeName>
        <fullName evidence="10">Tropoelastin</fullName>
    </alternativeName>
</protein>
<feature type="region of interest" description="Disordered" evidence="11">
    <location>
        <begin position="430"/>
        <end position="503"/>
    </location>
</feature>
<evidence type="ECO:0000256" key="5">
    <source>
        <dbReference type="ARBA" id="ARBA00022530"/>
    </source>
</evidence>
<dbReference type="GO" id="GO:0005201">
    <property type="term" value="F:extracellular matrix structural constituent"/>
    <property type="evidence" value="ECO:0007669"/>
    <property type="project" value="InterPro"/>
</dbReference>
<keyword evidence="8" id="KW-1015">Disulfide bond</keyword>
<proteinExistence type="inferred from homology"/>
<comment type="similarity">
    <text evidence="2">Belongs to the elastin family.</text>
</comment>
<dbReference type="GeneTree" id="ENSGT00730000111510"/>
<evidence type="ECO:0000256" key="3">
    <source>
        <dbReference type="ARBA" id="ARBA00014499"/>
    </source>
</evidence>
<dbReference type="PANTHER" id="PTHR24018:SF5">
    <property type="entry name" value="ELASTIN"/>
    <property type="match status" value="1"/>
</dbReference>
<evidence type="ECO:0000256" key="10">
    <source>
        <dbReference type="ARBA" id="ARBA00031043"/>
    </source>
</evidence>
<keyword evidence="7" id="KW-0677">Repeat</keyword>
<evidence type="ECO:0000256" key="8">
    <source>
        <dbReference type="ARBA" id="ARBA00023157"/>
    </source>
</evidence>
<evidence type="ECO:0000256" key="2">
    <source>
        <dbReference type="ARBA" id="ARBA00008475"/>
    </source>
</evidence>
<feature type="signal peptide" evidence="12">
    <location>
        <begin position="1"/>
        <end position="26"/>
    </location>
</feature>
<evidence type="ECO:0000256" key="1">
    <source>
        <dbReference type="ARBA" id="ARBA00004498"/>
    </source>
</evidence>
<evidence type="ECO:0000256" key="9">
    <source>
        <dbReference type="ARBA" id="ARBA00023278"/>
    </source>
</evidence>
<comment type="subcellular location">
    <subcellularLocation>
        <location evidence="1">Secreted</location>
        <location evidence="1">Extracellular space</location>
        <location evidence="1">Extracellular matrix</location>
    </subcellularLocation>
</comment>
<organism evidence="13">
    <name type="scientific">Ursus maritimus</name>
    <name type="common">Polar bear</name>
    <name type="synonym">Thalarctos maritimus</name>
    <dbReference type="NCBI Taxonomy" id="29073"/>
    <lineage>
        <taxon>Eukaryota</taxon>
        <taxon>Metazoa</taxon>
        <taxon>Chordata</taxon>
        <taxon>Craniata</taxon>
        <taxon>Vertebrata</taxon>
        <taxon>Euteleostomi</taxon>
        <taxon>Mammalia</taxon>
        <taxon>Eutheria</taxon>
        <taxon>Laurasiatheria</taxon>
        <taxon>Carnivora</taxon>
        <taxon>Caniformia</taxon>
        <taxon>Ursidae</taxon>
        <taxon>Ursus</taxon>
    </lineage>
</organism>
<keyword evidence="9" id="KW-0379">Hydroxylation</keyword>
<keyword evidence="4" id="KW-0964">Secreted</keyword>
<feature type="compositionally biased region" description="Basic and acidic residues" evidence="11">
    <location>
        <begin position="436"/>
        <end position="448"/>
    </location>
</feature>
<dbReference type="PRINTS" id="PR01500">
    <property type="entry name" value="TROPOELASTIN"/>
</dbReference>
<accession>A0A452UE08</accession>
<evidence type="ECO:0000256" key="12">
    <source>
        <dbReference type="SAM" id="SignalP"/>
    </source>
</evidence>
<dbReference type="Ensembl" id="ENSUMAT00000022551.1">
    <property type="protein sequence ID" value="ENSUMAP00000019058.1"/>
    <property type="gene ID" value="ENSUMAG00000014004.1"/>
</dbReference>
<evidence type="ECO:0000256" key="11">
    <source>
        <dbReference type="SAM" id="MobiDB-lite"/>
    </source>
</evidence>
<feature type="chain" id="PRO_5019197289" description="Elastin" evidence="12">
    <location>
        <begin position="27"/>
        <end position="503"/>
    </location>
</feature>
<evidence type="ECO:0000256" key="7">
    <source>
        <dbReference type="ARBA" id="ARBA00022737"/>
    </source>
</evidence>
<reference evidence="13" key="1">
    <citation type="submission" date="2019-03" db="UniProtKB">
        <authorList>
            <consortium name="Ensembl"/>
        </authorList>
    </citation>
    <scope>IDENTIFICATION</scope>
</reference>
<evidence type="ECO:0000313" key="13">
    <source>
        <dbReference type="Ensembl" id="ENSUMAP00000019058"/>
    </source>
</evidence>
<dbReference type="InterPro" id="IPR003979">
    <property type="entry name" value="Tropoelastin"/>
</dbReference>
<sequence length="503" mass="47348">MAGLRAAALRPGVLLLLLSITHPSQPGGVPGAVPGGVPGGVFYPGAGLGGLGGGALGPGGKPPKPGAGLLGAFGPGLGAFPAGTFPGALVPGGAAGAAAAYKAAKAGAGLGGVGGVGGVGGIGGVGGLGVSTGAVVPQAGAGVGVGAGAKPGKVPGVGLPGVYPGGVLPGTGARFPGVGVLPGVPTGTGVKAKTPGGGGAFAGIPGVGPFGGQQPGVPLGYPIKAPKLPGGYGLPYSTGKLPFGYGPGGVAGAGGKAGYPTGTGVGSQAAAAAAAAKAAKYGAGGAGVLPGVGGGGIPGAIPGIGGIAGAGAPAAAAKAAAKAAKYGELPEWWPAWTPVPSAPHPHGPWTAQSYKAEWTWPSSAYGSLYLPPSRTCNVPASLPLPTLATPSGRPLFSTDWPSWGRVGVSHGAPGFFHPILTVAPPLLYPPPGGPAERPDFALDLDRGFPTHRSKPSELWAGSDSPPQLSDGWDPCRSNASPPGILPSGPATPTAPRAVPLEAL</sequence>
<dbReference type="PANTHER" id="PTHR24018">
    <property type="entry name" value="ELASTIN"/>
    <property type="match status" value="1"/>
</dbReference>
<keyword evidence="6 12" id="KW-0732">Signal</keyword>
<evidence type="ECO:0000256" key="4">
    <source>
        <dbReference type="ARBA" id="ARBA00022525"/>
    </source>
</evidence>
<name>A0A452UE08_URSMA</name>